<dbReference type="GO" id="GO:0007219">
    <property type="term" value="P:Notch signaling pathway"/>
    <property type="evidence" value="ECO:0007669"/>
    <property type="project" value="TreeGrafter"/>
</dbReference>
<dbReference type="GO" id="GO:0005886">
    <property type="term" value="C:plasma membrane"/>
    <property type="evidence" value="ECO:0007669"/>
    <property type="project" value="TreeGrafter"/>
</dbReference>
<dbReference type="GO" id="GO:0006509">
    <property type="term" value="P:membrane protein ectodomain proteolysis"/>
    <property type="evidence" value="ECO:0007669"/>
    <property type="project" value="TreeGrafter"/>
</dbReference>
<dbReference type="Proteomes" id="UP001283361">
    <property type="component" value="Unassembled WGS sequence"/>
</dbReference>
<dbReference type="InterPro" id="IPR051489">
    <property type="entry name" value="ADAM_Metalloproteinase"/>
</dbReference>
<dbReference type="PANTHER" id="PTHR45702">
    <property type="entry name" value="ADAM10/ADAM17 METALLOPEPTIDASE FAMILY MEMBER"/>
    <property type="match status" value="1"/>
</dbReference>
<feature type="compositionally biased region" description="Low complexity" evidence="1">
    <location>
        <begin position="289"/>
        <end position="299"/>
    </location>
</feature>
<feature type="domain" description="ADAM10 cysteine-rich" evidence="3">
    <location>
        <begin position="59"/>
        <end position="135"/>
    </location>
</feature>
<proteinExistence type="predicted"/>
<organism evidence="4 5">
    <name type="scientific">Elysia crispata</name>
    <name type="common">lettuce slug</name>
    <dbReference type="NCBI Taxonomy" id="231223"/>
    <lineage>
        <taxon>Eukaryota</taxon>
        <taxon>Metazoa</taxon>
        <taxon>Spiralia</taxon>
        <taxon>Lophotrochozoa</taxon>
        <taxon>Mollusca</taxon>
        <taxon>Gastropoda</taxon>
        <taxon>Heterobranchia</taxon>
        <taxon>Euthyneura</taxon>
        <taxon>Panpulmonata</taxon>
        <taxon>Sacoglossa</taxon>
        <taxon>Placobranchoidea</taxon>
        <taxon>Plakobranchidae</taxon>
        <taxon>Elysia</taxon>
    </lineage>
</organism>
<evidence type="ECO:0000259" key="3">
    <source>
        <dbReference type="Pfam" id="PF21299"/>
    </source>
</evidence>
<dbReference type="Pfam" id="PF21299">
    <property type="entry name" value="ADAM10_Cys-rich"/>
    <property type="match status" value="1"/>
</dbReference>
<comment type="caution">
    <text evidence="4">The sequence shown here is derived from an EMBL/GenBank/DDBJ whole genome shotgun (WGS) entry which is preliminary data.</text>
</comment>
<protein>
    <recommendedName>
        <fullName evidence="3">ADAM10 cysteine-rich domain-containing protein</fullName>
    </recommendedName>
</protein>
<evidence type="ECO:0000313" key="5">
    <source>
        <dbReference type="Proteomes" id="UP001283361"/>
    </source>
</evidence>
<feature type="transmembrane region" description="Helical" evidence="2">
    <location>
        <begin position="167"/>
        <end position="189"/>
    </location>
</feature>
<dbReference type="PANTHER" id="PTHR45702:SF2">
    <property type="entry name" value="KUZBANIAN, ISOFORM A"/>
    <property type="match status" value="1"/>
</dbReference>
<keyword evidence="2" id="KW-0812">Transmembrane</keyword>
<dbReference type="EMBL" id="JAWDGP010001823">
    <property type="protein sequence ID" value="KAK3787924.1"/>
    <property type="molecule type" value="Genomic_DNA"/>
</dbReference>
<feature type="compositionally biased region" description="Basic and acidic residues" evidence="1">
    <location>
        <begin position="243"/>
        <end position="258"/>
    </location>
</feature>
<name>A0AAE1AH85_9GAST</name>
<evidence type="ECO:0000256" key="1">
    <source>
        <dbReference type="SAM" id="MobiDB-lite"/>
    </source>
</evidence>
<sequence length="350" mass="37825">MYGSAECPAPKLEPNGTSCNDDAQLCYNGECVNSVCERIDWKKCFLTSVEGDQGPSMEALCYISCTNPGTGKCVSSYNIDEVNLPENDAFRRLLLNVTRKRTGKMRVTEPEGIQLPAGSPCDNFRGYCDVFHKCRGVDADGPLARLKNLIFNRETLENIQQWIVRHWWAVLLMGIALIVVMGAFIKICAVHTPSSNPRKPKARQLTLPRTLQRRRHHHNQQQQQQQGHGNRGGNSGAQSSSGARERRPLARSVEERKPNRPVPAGGASHDPPPPYSSAAPLTSVEIVGAPSSSSSPAAPMIEPVGAPDLSAIPPGGPKRGRGGARALKDAAGGGNKGKKGGKKDLELQRL</sequence>
<keyword evidence="2" id="KW-1133">Transmembrane helix</keyword>
<keyword evidence="2" id="KW-0472">Membrane</keyword>
<accession>A0AAE1AH85</accession>
<dbReference type="InterPro" id="IPR049038">
    <property type="entry name" value="ADAM10_Cys-rich"/>
</dbReference>
<dbReference type="GO" id="GO:0004222">
    <property type="term" value="F:metalloendopeptidase activity"/>
    <property type="evidence" value="ECO:0007669"/>
    <property type="project" value="TreeGrafter"/>
</dbReference>
<keyword evidence="5" id="KW-1185">Reference proteome</keyword>
<feature type="region of interest" description="Disordered" evidence="1">
    <location>
        <begin position="212"/>
        <end position="350"/>
    </location>
</feature>
<reference evidence="4" key="1">
    <citation type="journal article" date="2023" name="G3 (Bethesda)">
        <title>A reference genome for the long-term kleptoplast-retaining sea slug Elysia crispata morphotype clarki.</title>
        <authorList>
            <person name="Eastman K.E."/>
            <person name="Pendleton A.L."/>
            <person name="Shaikh M.A."/>
            <person name="Suttiyut T."/>
            <person name="Ogas R."/>
            <person name="Tomko P."/>
            <person name="Gavelis G."/>
            <person name="Widhalm J.R."/>
            <person name="Wisecaver J.H."/>
        </authorList>
    </citation>
    <scope>NUCLEOTIDE SEQUENCE</scope>
    <source>
        <strain evidence="4">ECLA1</strain>
    </source>
</reference>
<gene>
    <name evidence="4" type="ORF">RRG08_020371</name>
</gene>
<dbReference type="AlphaFoldDB" id="A0AAE1AH85"/>
<evidence type="ECO:0000256" key="2">
    <source>
        <dbReference type="SAM" id="Phobius"/>
    </source>
</evidence>
<evidence type="ECO:0000313" key="4">
    <source>
        <dbReference type="EMBL" id="KAK3787924.1"/>
    </source>
</evidence>